<comment type="caution">
    <text evidence="1">The sequence shown here is derived from an EMBL/GenBank/DDBJ whole genome shotgun (WGS) entry which is preliminary data.</text>
</comment>
<evidence type="ECO:0000313" key="2">
    <source>
        <dbReference type="Proteomes" id="UP000789739"/>
    </source>
</evidence>
<accession>A0A9N9E291</accession>
<name>A0A9N9E291_9GLOM</name>
<dbReference type="AlphaFoldDB" id="A0A9N9E291"/>
<feature type="non-terminal residue" evidence="1">
    <location>
        <position position="50"/>
    </location>
</feature>
<protein>
    <submittedName>
        <fullName evidence="1">7349_t:CDS:1</fullName>
    </submittedName>
</protein>
<sequence>MKEAIETRKKDLEEKKFRSIKEAKESAIKELEDYCNSNEKELPEFKKIIE</sequence>
<proteinExistence type="predicted"/>
<organism evidence="1 2">
    <name type="scientific">Paraglomus brasilianum</name>
    <dbReference type="NCBI Taxonomy" id="144538"/>
    <lineage>
        <taxon>Eukaryota</taxon>
        <taxon>Fungi</taxon>
        <taxon>Fungi incertae sedis</taxon>
        <taxon>Mucoromycota</taxon>
        <taxon>Glomeromycotina</taxon>
        <taxon>Glomeromycetes</taxon>
        <taxon>Paraglomerales</taxon>
        <taxon>Paraglomeraceae</taxon>
        <taxon>Paraglomus</taxon>
    </lineage>
</organism>
<evidence type="ECO:0000313" key="1">
    <source>
        <dbReference type="EMBL" id="CAG8657233.1"/>
    </source>
</evidence>
<keyword evidence="2" id="KW-1185">Reference proteome</keyword>
<dbReference type="EMBL" id="CAJVPI010003325">
    <property type="protein sequence ID" value="CAG8657233.1"/>
    <property type="molecule type" value="Genomic_DNA"/>
</dbReference>
<dbReference type="Proteomes" id="UP000789739">
    <property type="component" value="Unassembled WGS sequence"/>
</dbReference>
<gene>
    <name evidence="1" type="ORF">PBRASI_LOCUS10587</name>
</gene>
<reference evidence="1" key="1">
    <citation type="submission" date="2021-06" db="EMBL/GenBank/DDBJ databases">
        <authorList>
            <person name="Kallberg Y."/>
            <person name="Tangrot J."/>
            <person name="Rosling A."/>
        </authorList>
    </citation>
    <scope>NUCLEOTIDE SEQUENCE</scope>
    <source>
        <strain evidence="1">BR232B</strain>
    </source>
</reference>